<organism evidence="1 2">
    <name type="scientific">Paraburkholderia dioscoreae</name>
    <dbReference type="NCBI Taxonomy" id="2604047"/>
    <lineage>
        <taxon>Bacteria</taxon>
        <taxon>Pseudomonadati</taxon>
        <taxon>Pseudomonadota</taxon>
        <taxon>Betaproteobacteria</taxon>
        <taxon>Burkholderiales</taxon>
        <taxon>Burkholderiaceae</taxon>
        <taxon>Paraburkholderia</taxon>
    </lineage>
</organism>
<accession>A0A5Q4YU62</accession>
<reference evidence="1 2" key="1">
    <citation type="submission" date="2019-08" db="EMBL/GenBank/DDBJ databases">
        <authorList>
            <person name="Herpell B J."/>
        </authorList>
    </citation>
    <scope>NUCLEOTIDE SEQUENCE [LARGE SCALE GENOMIC DNA]</scope>
    <source>
        <strain evidence="2">Msb3</strain>
    </source>
</reference>
<name>A0A5Q4YU62_9BURK</name>
<keyword evidence="2" id="KW-1185">Reference proteome</keyword>
<sequence>MACYDDDYDDKARVEARDLANGGHSRSIGELLRLLDAVVDGCLPPGEAAVDPGNGSGALYARHASQVVGVFIIDPPPTGGGLRVLRLLAVDRTLQKALGNAVNRA</sequence>
<gene>
    <name evidence="1" type="ORF">PDMSB3_3517</name>
</gene>
<evidence type="ECO:0000313" key="1">
    <source>
        <dbReference type="EMBL" id="VVD29973.1"/>
    </source>
</evidence>
<dbReference type="KEGG" id="pdio:PDMSB3_3517"/>
<dbReference type="Proteomes" id="UP000325811">
    <property type="component" value="Chromosome I"/>
</dbReference>
<dbReference type="EMBL" id="LR699553">
    <property type="protein sequence ID" value="VVD29973.1"/>
    <property type="molecule type" value="Genomic_DNA"/>
</dbReference>
<proteinExistence type="predicted"/>
<dbReference type="AlphaFoldDB" id="A0A5Q4YU62"/>
<dbReference type="RefSeq" id="WP_165186954.1">
    <property type="nucleotide sequence ID" value="NZ_LR699553.1"/>
</dbReference>
<evidence type="ECO:0000313" key="2">
    <source>
        <dbReference type="Proteomes" id="UP000325811"/>
    </source>
</evidence>
<protein>
    <submittedName>
        <fullName evidence="1">Uncharacterized protein</fullName>
    </submittedName>
</protein>